<evidence type="ECO:0000313" key="4">
    <source>
        <dbReference type="Proteomes" id="UP001153555"/>
    </source>
</evidence>
<sequence>MRRPARWSSIGSSPSSMNDDNISRDVLSESIVNLGICVLEDKLWAMVAKIDAHGRRGIQRPIRGAGAEAEIFMCLICKCLSKGFLERIKGKTFVIKSLALHRVVLEHMVAGFVTHCGWSSILEVVMRGMPMIGWPTYAEQRMDMVFIVEKMGVALLLDDGDDEFVVAEEQKKWDVNNDGFRHILAEELRKRRLMTHGETGESVLPLSHFRTSQLFPLRSPFNGTY</sequence>
<dbReference type="Proteomes" id="UP001153555">
    <property type="component" value="Unassembled WGS sequence"/>
</dbReference>
<dbReference type="Pfam" id="PF00201">
    <property type="entry name" value="UDPGT"/>
    <property type="match status" value="1"/>
</dbReference>
<dbReference type="PANTHER" id="PTHR48048">
    <property type="entry name" value="GLYCOSYLTRANSFERASE"/>
    <property type="match status" value="1"/>
</dbReference>
<comment type="caution">
    <text evidence="3">The sequence shown here is derived from an EMBL/GenBank/DDBJ whole genome shotgun (WGS) entry which is preliminary data.</text>
</comment>
<gene>
    <name evidence="3" type="ORF">SHERM_03103</name>
</gene>
<organism evidence="3 4">
    <name type="scientific">Striga hermonthica</name>
    <name type="common">Purple witchweed</name>
    <name type="synonym">Buchnera hermonthica</name>
    <dbReference type="NCBI Taxonomy" id="68872"/>
    <lineage>
        <taxon>Eukaryota</taxon>
        <taxon>Viridiplantae</taxon>
        <taxon>Streptophyta</taxon>
        <taxon>Embryophyta</taxon>
        <taxon>Tracheophyta</taxon>
        <taxon>Spermatophyta</taxon>
        <taxon>Magnoliopsida</taxon>
        <taxon>eudicotyledons</taxon>
        <taxon>Gunneridae</taxon>
        <taxon>Pentapetalae</taxon>
        <taxon>asterids</taxon>
        <taxon>lamiids</taxon>
        <taxon>Lamiales</taxon>
        <taxon>Orobanchaceae</taxon>
        <taxon>Buchnereae</taxon>
        <taxon>Striga</taxon>
    </lineage>
</organism>
<name>A0A9N7NII1_STRHE</name>
<dbReference type="GO" id="GO:0035251">
    <property type="term" value="F:UDP-glucosyltransferase activity"/>
    <property type="evidence" value="ECO:0007669"/>
    <property type="project" value="InterPro"/>
</dbReference>
<evidence type="ECO:0000313" key="3">
    <source>
        <dbReference type="EMBL" id="CAA0835963.1"/>
    </source>
</evidence>
<reference evidence="3" key="1">
    <citation type="submission" date="2019-12" db="EMBL/GenBank/DDBJ databases">
        <authorList>
            <person name="Scholes J."/>
        </authorList>
    </citation>
    <scope>NUCLEOTIDE SEQUENCE</scope>
</reference>
<dbReference type="InterPro" id="IPR050481">
    <property type="entry name" value="UDP-glycosyltransf_plant"/>
</dbReference>
<dbReference type="Gene3D" id="3.40.50.2000">
    <property type="entry name" value="Glycogen Phosphorylase B"/>
    <property type="match status" value="1"/>
</dbReference>
<feature type="compositionally biased region" description="Polar residues" evidence="2">
    <location>
        <begin position="9"/>
        <end position="20"/>
    </location>
</feature>
<dbReference type="InterPro" id="IPR002213">
    <property type="entry name" value="UDP_glucos_trans"/>
</dbReference>
<protein>
    <submittedName>
        <fullName evidence="3">UDP-glycosyltransferase 88A1</fullName>
    </submittedName>
</protein>
<feature type="region of interest" description="Disordered" evidence="2">
    <location>
        <begin position="1"/>
        <end position="21"/>
    </location>
</feature>
<dbReference type="PANTHER" id="PTHR48048:SF89">
    <property type="entry name" value="GLYCOSYLTRANSFERASE"/>
    <property type="match status" value="1"/>
</dbReference>
<dbReference type="OrthoDB" id="911655at2759"/>
<keyword evidence="1" id="KW-0808">Transferase</keyword>
<dbReference type="EMBL" id="CACSLK010030184">
    <property type="protein sequence ID" value="CAA0835963.1"/>
    <property type="molecule type" value="Genomic_DNA"/>
</dbReference>
<dbReference type="AlphaFoldDB" id="A0A9N7NII1"/>
<dbReference type="SUPFAM" id="SSF53756">
    <property type="entry name" value="UDP-Glycosyltransferase/glycogen phosphorylase"/>
    <property type="match status" value="1"/>
</dbReference>
<evidence type="ECO:0000256" key="2">
    <source>
        <dbReference type="SAM" id="MobiDB-lite"/>
    </source>
</evidence>
<keyword evidence="4" id="KW-1185">Reference proteome</keyword>
<evidence type="ECO:0000256" key="1">
    <source>
        <dbReference type="ARBA" id="ARBA00022679"/>
    </source>
</evidence>
<proteinExistence type="predicted"/>
<accession>A0A9N7NII1</accession>